<feature type="binding site" evidence="9">
    <location>
        <begin position="200"/>
        <end position="204"/>
    </location>
    <ligand>
        <name>ATP</name>
        <dbReference type="ChEBI" id="CHEBI:30616"/>
    </ligand>
</feature>
<evidence type="ECO:0000256" key="8">
    <source>
        <dbReference type="ARBA" id="ARBA00022842"/>
    </source>
</evidence>
<dbReference type="RefSeq" id="WP_031383442.1">
    <property type="nucleotide sequence ID" value="NZ_BAABKI010000028.1"/>
</dbReference>
<dbReference type="EC" id="2.7.2.1" evidence="9"/>
<feature type="binding site" evidence="9">
    <location>
        <position position="371"/>
    </location>
    <ligand>
        <name>Mg(2+)</name>
        <dbReference type="ChEBI" id="CHEBI:18420"/>
    </ligand>
</feature>
<accession>A0ABP9RJP6</accession>
<dbReference type="InterPro" id="IPR000890">
    <property type="entry name" value="Aliphatic_acid_kin_short-chain"/>
</dbReference>
<evidence type="ECO:0000256" key="4">
    <source>
        <dbReference type="ARBA" id="ARBA00022723"/>
    </source>
</evidence>
<gene>
    <name evidence="9" type="primary">ackA</name>
    <name evidence="11" type="ORF">GCM10023342_29330</name>
</gene>
<dbReference type="EMBL" id="BAABKI010000028">
    <property type="protein sequence ID" value="GAA5178552.1"/>
    <property type="molecule type" value="Genomic_DNA"/>
</dbReference>
<comment type="cofactor">
    <cofactor evidence="9">
        <name>Mg(2+)</name>
        <dbReference type="ChEBI" id="CHEBI:18420"/>
    </cofactor>
    <cofactor evidence="9">
        <name>Mn(2+)</name>
        <dbReference type="ChEBI" id="CHEBI:29035"/>
    </cofactor>
    <text evidence="9">Mg(2+). Can also accept Mn(2+).</text>
</comment>
<dbReference type="SUPFAM" id="SSF53067">
    <property type="entry name" value="Actin-like ATPase domain"/>
    <property type="match status" value="2"/>
</dbReference>
<evidence type="ECO:0000313" key="12">
    <source>
        <dbReference type="Proteomes" id="UP001500074"/>
    </source>
</evidence>
<feature type="binding site" evidence="9">
    <location>
        <position position="16"/>
    </location>
    <ligand>
        <name>ATP</name>
        <dbReference type="ChEBI" id="CHEBI:30616"/>
    </ligand>
</feature>
<evidence type="ECO:0000256" key="7">
    <source>
        <dbReference type="ARBA" id="ARBA00022840"/>
    </source>
</evidence>
<evidence type="ECO:0000256" key="1">
    <source>
        <dbReference type="ARBA" id="ARBA00008748"/>
    </source>
</evidence>
<dbReference type="InterPro" id="IPR043129">
    <property type="entry name" value="ATPase_NBD"/>
</dbReference>
<dbReference type="PROSITE" id="PS01075">
    <property type="entry name" value="ACETATE_KINASE_1"/>
    <property type="match status" value="1"/>
</dbReference>
<dbReference type="HAMAP" id="MF_00020">
    <property type="entry name" value="Acetate_kinase"/>
    <property type="match status" value="1"/>
</dbReference>
<dbReference type="NCBIfam" id="TIGR00016">
    <property type="entry name" value="ackA"/>
    <property type="match status" value="1"/>
</dbReference>
<dbReference type="PANTHER" id="PTHR21060:SF21">
    <property type="entry name" value="ACETATE KINASE"/>
    <property type="match status" value="1"/>
</dbReference>
<comment type="caution">
    <text evidence="9">Lacks conserved residue(s) required for the propagation of feature annotation.</text>
</comment>
<dbReference type="PANTHER" id="PTHR21060">
    <property type="entry name" value="ACETATE KINASE"/>
    <property type="match status" value="1"/>
</dbReference>
<keyword evidence="8 9" id="KW-0460">Magnesium</keyword>
<dbReference type="Gene3D" id="3.30.420.40">
    <property type="match status" value="2"/>
</dbReference>
<dbReference type="InterPro" id="IPR023865">
    <property type="entry name" value="Aliphatic_acid_kinase_CS"/>
</dbReference>
<comment type="function">
    <text evidence="9">Catalyzes the formation of acetyl phosphate from acetate and ATP. Can also catalyze the reverse reaction.</text>
</comment>
<dbReference type="PRINTS" id="PR00471">
    <property type="entry name" value="ACETATEKNASE"/>
</dbReference>
<keyword evidence="2 9" id="KW-0963">Cytoplasm</keyword>
<organism evidence="11 12">
    <name type="scientific">Modicisalibacter zincidurans</name>
    <dbReference type="NCBI Taxonomy" id="1178777"/>
    <lineage>
        <taxon>Bacteria</taxon>
        <taxon>Pseudomonadati</taxon>
        <taxon>Pseudomonadota</taxon>
        <taxon>Gammaproteobacteria</taxon>
        <taxon>Oceanospirillales</taxon>
        <taxon>Halomonadaceae</taxon>
        <taxon>Modicisalibacter</taxon>
    </lineage>
</organism>
<feature type="binding site" evidence="9">
    <location>
        <position position="85"/>
    </location>
    <ligand>
        <name>substrate</name>
    </ligand>
</feature>
<keyword evidence="3 9" id="KW-0808">Transferase</keyword>
<keyword evidence="4 9" id="KW-0479">Metal-binding</keyword>
<keyword evidence="5 9" id="KW-0547">Nucleotide-binding</keyword>
<dbReference type="PROSITE" id="PS01076">
    <property type="entry name" value="ACETATE_KINASE_2"/>
    <property type="match status" value="1"/>
</dbReference>
<comment type="catalytic activity">
    <reaction evidence="9">
        <text>acetate + ATP = acetyl phosphate + ADP</text>
        <dbReference type="Rhea" id="RHEA:11352"/>
        <dbReference type="ChEBI" id="CHEBI:22191"/>
        <dbReference type="ChEBI" id="CHEBI:30089"/>
        <dbReference type="ChEBI" id="CHEBI:30616"/>
        <dbReference type="ChEBI" id="CHEBI:456216"/>
        <dbReference type="EC" id="2.7.2.1"/>
    </reaction>
</comment>
<evidence type="ECO:0000313" key="11">
    <source>
        <dbReference type="EMBL" id="GAA5178552.1"/>
    </source>
</evidence>
<feature type="binding site" evidence="9">
    <location>
        <begin position="276"/>
        <end position="278"/>
    </location>
    <ligand>
        <name>ATP</name>
        <dbReference type="ChEBI" id="CHEBI:30616"/>
    </ligand>
</feature>
<evidence type="ECO:0000256" key="5">
    <source>
        <dbReference type="ARBA" id="ARBA00022741"/>
    </source>
</evidence>
<comment type="subcellular location">
    <subcellularLocation>
        <location evidence="9">Cytoplasm</location>
    </subcellularLocation>
</comment>
<dbReference type="Pfam" id="PF00871">
    <property type="entry name" value="Acetate_kinase"/>
    <property type="match status" value="1"/>
</dbReference>
<comment type="similarity">
    <text evidence="1 9 10">Belongs to the acetokinase family.</text>
</comment>
<dbReference type="Proteomes" id="UP001500074">
    <property type="component" value="Unassembled WGS sequence"/>
</dbReference>
<comment type="pathway">
    <text evidence="9">Metabolic intermediate biosynthesis; acetyl-CoA biosynthesis; acetyl-CoA from acetate: step 1/2.</text>
</comment>
<evidence type="ECO:0000256" key="9">
    <source>
        <dbReference type="HAMAP-Rule" id="MF_00020"/>
    </source>
</evidence>
<feature type="binding site" evidence="9">
    <location>
        <position position="9"/>
    </location>
    <ligand>
        <name>Mg(2+)</name>
        <dbReference type="ChEBI" id="CHEBI:18420"/>
    </ligand>
</feature>
<evidence type="ECO:0000256" key="2">
    <source>
        <dbReference type="ARBA" id="ARBA00022490"/>
    </source>
</evidence>
<evidence type="ECO:0000256" key="6">
    <source>
        <dbReference type="ARBA" id="ARBA00022777"/>
    </source>
</evidence>
<dbReference type="InterPro" id="IPR004372">
    <property type="entry name" value="Ac/propionate_kinase"/>
</dbReference>
<dbReference type="PIRSF" id="PIRSF000722">
    <property type="entry name" value="Acetate_prop_kin"/>
    <property type="match status" value="1"/>
</dbReference>
<keyword evidence="6 9" id="KW-0418">Kinase</keyword>
<proteinExistence type="inferred from homology"/>
<evidence type="ECO:0000256" key="3">
    <source>
        <dbReference type="ARBA" id="ARBA00022679"/>
    </source>
</evidence>
<keyword evidence="12" id="KW-1185">Reference proteome</keyword>
<name>A0ABP9RJP6_9GAMM</name>
<protein>
    <recommendedName>
        <fullName evidence="9">Acetate kinase</fullName>
        <ecNumber evidence="9">2.7.2.1</ecNumber>
    </recommendedName>
    <alternativeName>
        <fullName evidence="9">Acetokinase</fullName>
    </alternativeName>
</protein>
<keyword evidence="7 9" id="KW-0067">ATP-binding</keyword>
<feature type="site" description="Transition state stabilizer" evidence="9">
    <location>
        <position position="173"/>
    </location>
</feature>
<reference evidence="12" key="1">
    <citation type="journal article" date="2019" name="Int. J. Syst. Evol. Microbiol.">
        <title>The Global Catalogue of Microorganisms (GCM) 10K type strain sequencing project: providing services to taxonomists for standard genome sequencing and annotation.</title>
        <authorList>
            <consortium name="The Broad Institute Genomics Platform"/>
            <consortium name="The Broad Institute Genome Sequencing Center for Infectious Disease"/>
            <person name="Wu L."/>
            <person name="Ma J."/>
        </authorList>
    </citation>
    <scope>NUCLEOTIDE SEQUENCE [LARGE SCALE GENOMIC DNA]</scope>
    <source>
        <strain evidence="12">JCM 18472</strain>
    </source>
</reference>
<evidence type="ECO:0000256" key="10">
    <source>
        <dbReference type="RuleBase" id="RU003835"/>
    </source>
</evidence>
<feature type="active site" description="Proton donor/acceptor" evidence="9">
    <location>
        <position position="142"/>
    </location>
</feature>
<comment type="caution">
    <text evidence="11">The sequence shown here is derived from an EMBL/GenBank/DDBJ whole genome shotgun (WGS) entry which is preliminary data.</text>
</comment>
<sequence length="388" mass="41942">MSSPILTINAGSSSLKFALYDQGRQRLRGLVERIHEAPRLSLHEEAAGTEGFTVEGTGHAAVAHALLDWLEGHVGQASFAAVGHRVVHGGRTHDQARRVDAALLDELDELVPLAPLHQPQALAIIRQIHEHWPDLPQVACFDTAFHRTQPWLNQCYALPRQLTDEGIQRYGFHGLSYAHVARQLPDLLGERAQGRVLVAHLGHGCSMCAIRDGRSLATSMGFTALEGLMMGRRAGSLDPGVVLYLLQGKRWNAEQIERMLYHDSGLYGVSGGISDDMRDLLDSPDAQAQEAVALFVRRAVREAGALIALLGGLDALVFTAGIGEKAAAVRRAICAELGWLGIALDDTANAHHARRLDTGRGPRVCVVTADEEAEIHHSVSECLAIAGD</sequence>
<dbReference type="GO" id="GO:0016301">
    <property type="term" value="F:kinase activity"/>
    <property type="evidence" value="ECO:0007669"/>
    <property type="project" value="UniProtKB-KW"/>
</dbReference>
<comment type="subunit">
    <text evidence="9">Homodimer.</text>
</comment>
<feature type="site" description="Transition state stabilizer" evidence="9">
    <location>
        <position position="233"/>
    </location>
</feature>